<comment type="caution">
    <text evidence="1">The sequence shown here is derived from an EMBL/GenBank/DDBJ whole genome shotgun (WGS) entry which is preliminary data.</text>
</comment>
<organism evidence="1 2">
    <name type="scientific">Pseudolactococcus paracarnosus</name>
    <dbReference type="NCBI Taxonomy" id="2749962"/>
    <lineage>
        <taxon>Bacteria</taxon>
        <taxon>Bacillati</taxon>
        <taxon>Bacillota</taxon>
        <taxon>Bacilli</taxon>
        <taxon>Lactobacillales</taxon>
        <taxon>Streptococcaceae</taxon>
        <taxon>Pseudolactococcus</taxon>
    </lineage>
</organism>
<protein>
    <recommendedName>
        <fullName evidence="3">DUF3862 domain-containing protein</fullName>
    </recommendedName>
</protein>
<dbReference type="Proteomes" id="UP001522462">
    <property type="component" value="Unassembled WGS sequence"/>
</dbReference>
<dbReference type="EMBL" id="JAAEDA010000010">
    <property type="protein sequence ID" value="MCJ1977763.1"/>
    <property type="molecule type" value="Genomic_DNA"/>
</dbReference>
<accession>A0ABT0AMM8</accession>
<proteinExistence type="predicted"/>
<evidence type="ECO:0008006" key="3">
    <source>
        <dbReference type="Google" id="ProtNLM"/>
    </source>
</evidence>
<evidence type="ECO:0000313" key="1">
    <source>
        <dbReference type="EMBL" id="MCJ1977763.1"/>
    </source>
</evidence>
<sequence>MKNKNKNKIWIWLTLIILVILGAIGGKRYMDMKTQEKDYQDGIAIIQNYVSDYLVKNYEGIEKIDWQGIGVEYRSSPIHGGSLFGNYVDTDVKVFVTEDKYFTMNFLLTDETDYDSDLKKYVKLDSLNSENVDSTISMEIRNAKKEFNNEAEIIVFGGIKKSNIGSMNSKVNYNLELHELKY</sequence>
<reference evidence="1 2" key="1">
    <citation type="journal article" date="2022" name="Microbiol. Res.">
        <title>Comparative genome analysis, predicted lifestyle and antimicrobial strategies of Lactococcus carnosus and Lactococcus paracarnosus isolated from meat.</title>
        <authorList>
            <person name="Werum V."/>
            <person name="Ehrmann M."/>
            <person name="Vogel R."/>
            <person name="Hilgarth M."/>
        </authorList>
    </citation>
    <scope>NUCLEOTIDE SEQUENCE [LARGE SCALE GENOMIC DNA]</scope>
    <source>
        <strain evidence="1 2">TMW21897</strain>
    </source>
</reference>
<evidence type="ECO:0000313" key="2">
    <source>
        <dbReference type="Proteomes" id="UP001522462"/>
    </source>
</evidence>
<gene>
    <name evidence="1" type="ORF">GYN19_07320</name>
</gene>
<keyword evidence="2" id="KW-1185">Reference proteome</keyword>
<name>A0ABT0AMM8_9LACT</name>
<dbReference type="RefSeq" id="WP_243914742.1">
    <property type="nucleotide sequence ID" value="NZ_JAAECY010000023.1"/>
</dbReference>